<name>A0A6C0FBR7_9ZZZZ</name>
<protein>
    <submittedName>
        <fullName evidence="2">Uncharacterized protein</fullName>
    </submittedName>
</protein>
<keyword evidence="1" id="KW-0472">Membrane</keyword>
<accession>A0A6C0FBR7</accession>
<dbReference type="EMBL" id="MN738838">
    <property type="protein sequence ID" value="QHT39128.1"/>
    <property type="molecule type" value="Genomic_DNA"/>
</dbReference>
<organism evidence="2">
    <name type="scientific">viral metagenome</name>
    <dbReference type="NCBI Taxonomy" id="1070528"/>
    <lineage>
        <taxon>unclassified sequences</taxon>
        <taxon>metagenomes</taxon>
        <taxon>organismal metagenomes</taxon>
    </lineage>
</organism>
<sequence length="110" mass="12550">MNLTVEHVLMFVLVFCAFYYLKNGCGCKEGMSPGEAGGKEKLCAENWANLQNMSADQIKEYTKYYNMMLRAAEAKSALQIKAARQYYNDNVSHREAQISLTLQDIYNDKC</sequence>
<feature type="transmembrane region" description="Helical" evidence="1">
    <location>
        <begin position="6"/>
        <end position="21"/>
    </location>
</feature>
<proteinExistence type="predicted"/>
<evidence type="ECO:0000313" key="2">
    <source>
        <dbReference type="EMBL" id="QHT39128.1"/>
    </source>
</evidence>
<keyword evidence="1" id="KW-0812">Transmembrane</keyword>
<keyword evidence="1" id="KW-1133">Transmembrane helix</keyword>
<reference evidence="2" key="1">
    <citation type="journal article" date="2020" name="Nature">
        <title>Giant virus diversity and host interactions through global metagenomics.</title>
        <authorList>
            <person name="Schulz F."/>
            <person name="Roux S."/>
            <person name="Paez-Espino D."/>
            <person name="Jungbluth S."/>
            <person name="Walsh D.A."/>
            <person name="Denef V.J."/>
            <person name="McMahon K.D."/>
            <person name="Konstantinidis K.T."/>
            <person name="Eloe-Fadrosh E.A."/>
            <person name="Kyrpides N.C."/>
            <person name="Woyke T."/>
        </authorList>
    </citation>
    <scope>NUCLEOTIDE SEQUENCE</scope>
    <source>
        <strain evidence="2">GVMAG-S-ERX556126-94</strain>
    </source>
</reference>
<evidence type="ECO:0000256" key="1">
    <source>
        <dbReference type="SAM" id="Phobius"/>
    </source>
</evidence>
<dbReference type="AlphaFoldDB" id="A0A6C0FBR7"/>